<dbReference type="KEGG" id="pus:CKA81_08470"/>
<feature type="domain" description="Pirin N-terminal" evidence="4">
    <location>
        <begin position="26"/>
        <end position="131"/>
    </location>
</feature>
<feature type="binding site" evidence="2">
    <location>
        <position position="65"/>
    </location>
    <ligand>
        <name>Fe cation</name>
        <dbReference type="ChEBI" id="CHEBI:24875"/>
    </ligand>
</feature>
<dbReference type="OrthoDB" id="321327at2"/>
<name>A0A410GC56_9BURK</name>
<dbReference type="CDD" id="cd02247">
    <property type="entry name" value="cupin_pirin_C"/>
    <property type="match status" value="1"/>
</dbReference>
<dbReference type="Pfam" id="PF05726">
    <property type="entry name" value="Pirin_C"/>
    <property type="match status" value="1"/>
</dbReference>
<keyword evidence="2" id="KW-0408">Iron</keyword>
<feature type="binding site" evidence="2">
    <location>
        <position position="67"/>
    </location>
    <ligand>
        <name>Fe cation</name>
        <dbReference type="ChEBI" id="CHEBI:24875"/>
    </ligand>
</feature>
<dbReference type="InterPro" id="IPR008778">
    <property type="entry name" value="Pirin_C_dom"/>
</dbReference>
<protein>
    <recommendedName>
        <fullName evidence="8">Pirin family protein</fullName>
    </recommendedName>
</protein>
<feature type="binding site" evidence="2">
    <location>
        <position position="111"/>
    </location>
    <ligand>
        <name>Fe cation</name>
        <dbReference type="ChEBI" id="CHEBI:24875"/>
    </ligand>
</feature>
<comment type="similarity">
    <text evidence="1 3">Belongs to the pirin family.</text>
</comment>
<dbReference type="InterPro" id="IPR012093">
    <property type="entry name" value="Pirin"/>
</dbReference>
<feature type="binding site" evidence="2">
    <location>
        <position position="109"/>
    </location>
    <ligand>
        <name>Fe cation</name>
        <dbReference type="ChEBI" id="CHEBI:24875"/>
    </ligand>
</feature>
<evidence type="ECO:0000313" key="7">
    <source>
        <dbReference type="Proteomes" id="UP000283474"/>
    </source>
</evidence>
<evidence type="ECO:0008006" key="8">
    <source>
        <dbReference type="Google" id="ProtNLM"/>
    </source>
</evidence>
<sequence length="308" mass="34199">MPEPLADDSALEVVVVPRSHELSENFHVRRALPSRQRRMVGPYVFLDQMGPHVFTAGQGIDVRPHPHIGLATVTYLFEGEILHRDSLGTVQPIRAGDVNWMTAGRGIVHSERTAQEARQQDNPLFGMQCWVALPQAHEEIEPTFLHAGKAQLPVEEDHGVSARIIAGSFFGRRSPVPTLSDLFQVDVKLEPGAQIHVPAEYSEQAIYVVQGRLDLGKDGVYEAGQLLVTKSGVAITISTSGPEPARFILLGGEPMDGPRYLSWNFVSSSAERIEQAKEDWRMQRFDNVPDETEFIPMPDIPGKPVRYP</sequence>
<keyword evidence="7" id="KW-1185">Reference proteome</keyword>
<dbReference type="InterPro" id="IPR011051">
    <property type="entry name" value="RmlC_Cupin_sf"/>
</dbReference>
<dbReference type="EMBL" id="CP022987">
    <property type="protein sequence ID" value="QAA93868.1"/>
    <property type="molecule type" value="Genomic_DNA"/>
</dbReference>
<dbReference type="PANTHER" id="PTHR13903:SF8">
    <property type="entry name" value="PIRIN"/>
    <property type="match status" value="1"/>
</dbReference>
<dbReference type="GO" id="GO:0046872">
    <property type="term" value="F:metal ion binding"/>
    <property type="evidence" value="ECO:0007669"/>
    <property type="project" value="UniProtKB-KW"/>
</dbReference>
<dbReference type="SUPFAM" id="SSF51182">
    <property type="entry name" value="RmlC-like cupins"/>
    <property type="match status" value="1"/>
</dbReference>
<dbReference type="Pfam" id="PF02678">
    <property type="entry name" value="Pirin"/>
    <property type="match status" value="1"/>
</dbReference>
<dbReference type="AlphaFoldDB" id="A0A410GC56"/>
<organism evidence="6 7">
    <name type="scientific">Pollutimonas thiosulfatoxidans</name>
    <dbReference type="NCBI Taxonomy" id="2028345"/>
    <lineage>
        <taxon>Bacteria</taxon>
        <taxon>Pseudomonadati</taxon>
        <taxon>Pseudomonadota</taxon>
        <taxon>Betaproteobacteria</taxon>
        <taxon>Burkholderiales</taxon>
        <taxon>Alcaligenaceae</taxon>
        <taxon>Pollutimonas</taxon>
    </lineage>
</organism>
<feature type="domain" description="Pirin C-terminal" evidence="5">
    <location>
        <begin position="185"/>
        <end position="286"/>
    </location>
</feature>
<gene>
    <name evidence="6" type="ORF">CKA81_08470</name>
</gene>
<reference evidence="6 7" key="1">
    <citation type="submission" date="2017-08" db="EMBL/GenBank/DDBJ databases">
        <authorList>
            <person name="Park S.-J."/>
            <person name="Kim H."/>
        </authorList>
    </citation>
    <scope>NUCLEOTIDE SEQUENCE [LARGE SCALE GENOMIC DNA]</scope>
    <source>
        <strain evidence="7">ye3</strain>
    </source>
</reference>
<dbReference type="RefSeq" id="WP_128354917.1">
    <property type="nucleotide sequence ID" value="NZ_CP022987.1"/>
</dbReference>
<keyword evidence="2" id="KW-0479">Metal-binding</keyword>
<accession>A0A410GC56</accession>
<evidence type="ECO:0000259" key="5">
    <source>
        <dbReference type="Pfam" id="PF05726"/>
    </source>
</evidence>
<comment type="cofactor">
    <cofactor evidence="2">
        <name>Fe cation</name>
        <dbReference type="ChEBI" id="CHEBI:24875"/>
    </cofactor>
    <text evidence="2">Binds 1 Fe cation per subunit.</text>
</comment>
<dbReference type="PIRSF" id="PIRSF006232">
    <property type="entry name" value="Pirin"/>
    <property type="match status" value="1"/>
</dbReference>
<dbReference type="PANTHER" id="PTHR13903">
    <property type="entry name" value="PIRIN-RELATED"/>
    <property type="match status" value="1"/>
</dbReference>
<evidence type="ECO:0000256" key="1">
    <source>
        <dbReference type="ARBA" id="ARBA00008416"/>
    </source>
</evidence>
<evidence type="ECO:0000259" key="4">
    <source>
        <dbReference type="Pfam" id="PF02678"/>
    </source>
</evidence>
<proteinExistence type="inferred from homology"/>
<evidence type="ECO:0000256" key="2">
    <source>
        <dbReference type="PIRSR" id="PIRSR006232-1"/>
    </source>
</evidence>
<dbReference type="Gene3D" id="2.60.120.10">
    <property type="entry name" value="Jelly Rolls"/>
    <property type="match status" value="2"/>
</dbReference>
<evidence type="ECO:0000313" key="6">
    <source>
        <dbReference type="EMBL" id="QAA93868.1"/>
    </source>
</evidence>
<evidence type="ECO:0000256" key="3">
    <source>
        <dbReference type="RuleBase" id="RU003457"/>
    </source>
</evidence>
<dbReference type="InterPro" id="IPR014710">
    <property type="entry name" value="RmlC-like_jellyroll"/>
</dbReference>
<dbReference type="InterPro" id="IPR003829">
    <property type="entry name" value="Pirin_N_dom"/>
</dbReference>
<dbReference type="Proteomes" id="UP000283474">
    <property type="component" value="Chromosome"/>
</dbReference>
<dbReference type="CDD" id="cd02909">
    <property type="entry name" value="cupin_pirin_N"/>
    <property type="match status" value="1"/>
</dbReference>